<dbReference type="InterPro" id="IPR011708">
    <property type="entry name" value="DNA_pol3_alpha_NTPase_dom"/>
</dbReference>
<reference evidence="3 4" key="1">
    <citation type="submission" date="2017-10" db="EMBL/GenBank/DDBJ databases">
        <title>Draft genomes of the Enterococcus faecium isolated from human feces before and after Helicobacter pylori eradication therapy.</title>
        <authorList>
            <person name="Prianichniikov N.A."/>
            <person name="Glushchenko O.E."/>
            <person name="Malakhova M.V."/>
        </authorList>
    </citation>
    <scope>NUCLEOTIDE SEQUENCE [LARGE SCALE GENOMIC DNA]</scope>
    <source>
        <strain evidence="3 4">Hp_5-7</strain>
    </source>
</reference>
<keyword evidence="3" id="KW-0548">Nucleotidyltransferase</keyword>
<proteinExistence type="predicted"/>
<dbReference type="Pfam" id="PF07733">
    <property type="entry name" value="DNA_pol3_alpha"/>
    <property type="match status" value="1"/>
</dbReference>
<dbReference type="EMBL" id="PCGC01000252">
    <property type="protein sequence ID" value="PHL20237.1"/>
    <property type="molecule type" value="Genomic_DNA"/>
</dbReference>
<dbReference type="InterPro" id="IPR041931">
    <property type="entry name" value="DNA_pol3_alpha_thumb_dom"/>
</dbReference>
<dbReference type="GO" id="GO:0003887">
    <property type="term" value="F:DNA-directed DNA polymerase activity"/>
    <property type="evidence" value="ECO:0007669"/>
    <property type="project" value="UniProtKB-EC"/>
</dbReference>
<dbReference type="GO" id="GO:0008408">
    <property type="term" value="F:3'-5' exonuclease activity"/>
    <property type="evidence" value="ECO:0007669"/>
    <property type="project" value="InterPro"/>
</dbReference>
<protein>
    <submittedName>
        <fullName evidence="3">DNA polymerase III subunit alpha</fullName>
        <ecNumber evidence="3">2.7.7.7</ecNumber>
    </submittedName>
</protein>
<dbReference type="EC" id="2.7.7.7" evidence="3"/>
<evidence type="ECO:0000313" key="3">
    <source>
        <dbReference type="EMBL" id="PHL20237.1"/>
    </source>
</evidence>
<sequence length="216" mass="24608">EYRERLDYELSVIHQMGFDDYFLIVWDVMAFAHRNKIVTGAGRGSAAGSLVAYVLEITDVDPLEYDLLFERFLNPERFTMPDIDLDIPDNRREEVLNYVREKYGQYHMAQIATFGTMAAKMVLRDAARVFGLSQSEANRWSKAIPNQLKITLTQAYKTSRQLVELVQASEKNQLLFKTAVILEGLPRHVSTHAAGVVISDRNLLELVPLQRGSDEA</sequence>
<name>A0A2G0E6Y7_ENTFC</name>
<accession>A0A2G0E6Y7</accession>
<dbReference type="InterPro" id="IPR004805">
    <property type="entry name" value="DnaE2/DnaE/PolC"/>
</dbReference>
<evidence type="ECO:0000313" key="4">
    <source>
        <dbReference type="Proteomes" id="UP000224303"/>
    </source>
</evidence>
<feature type="non-terminal residue" evidence="3">
    <location>
        <position position="1"/>
    </location>
</feature>
<feature type="non-terminal residue" evidence="3">
    <location>
        <position position="216"/>
    </location>
</feature>
<dbReference type="PANTHER" id="PTHR32294">
    <property type="entry name" value="DNA POLYMERASE III SUBUNIT ALPHA"/>
    <property type="match status" value="1"/>
</dbReference>
<feature type="domain" description="Bacterial DNA polymerase III alpha subunit NTPase" evidence="2">
    <location>
        <begin position="1"/>
        <end position="212"/>
    </location>
</feature>
<comment type="subunit">
    <text evidence="1">DNA polymerase III contains a core (composed of alpha, epsilon and theta chains) that associates with a tau subunit. This core dimerizes to form the POLIII' complex. PolIII' associates with the gamma complex (composed of gamma, delta, delta', psi and chi chains) and with the beta chain to form the complete DNA polymerase III complex.</text>
</comment>
<evidence type="ECO:0000256" key="1">
    <source>
        <dbReference type="ARBA" id="ARBA00026073"/>
    </source>
</evidence>
<organism evidence="3 4">
    <name type="scientific">Enterococcus faecium</name>
    <name type="common">Streptococcus faecium</name>
    <dbReference type="NCBI Taxonomy" id="1352"/>
    <lineage>
        <taxon>Bacteria</taxon>
        <taxon>Bacillati</taxon>
        <taxon>Bacillota</taxon>
        <taxon>Bacilli</taxon>
        <taxon>Lactobacillales</taxon>
        <taxon>Enterococcaceae</taxon>
        <taxon>Enterococcus</taxon>
    </lineage>
</organism>
<dbReference type="AlphaFoldDB" id="A0A2G0E6Y7"/>
<gene>
    <name evidence="3" type="primary">dnaE</name>
    <name evidence="3" type="ORF">CQR37_15635</name>
</gene>
<evidence type="ECO:0000259" key="2">
    <source>
        <dbReference type="Pfam" id="PF07733"/>
    </source>
</evidence>
<dbReference type="PANTHER" id="PTHR32294:SF0">
    <property type="entry name" value="DNA POLYMERASE III SUBUNIT ALPHA"/>
    <property type="match status" value="1"/>
</dbReference>
<dbReference type="Gene3D" id="1.10.10.1600">
    <property type="entry name" value="Bacterial DNA polymerase III alpha subunit, thumb domain"/>
    <property type="match status" value="1"/>
</dbReference>
<dbReference type="GO" id="GO:0006260">
    <property type="term" value="P:DNA replication"/>
    <property type="evidence" value="ECO:0007669"/>
    <property type="project" value="InterPro"/>
</dbReference>
<comment type="caution">
    <text evidence="3">The sequence shown here is derived from an EMBL/GenBank/DDBJ whole genome shotgun (WGS) entry which is preliminary data.</text>
</comment>
<dbReference type="Proteomes" id="UP000224303">
    <property type="component" value="Unassembled WGS sequence"/>
</dbReference>
<keyword evidence="3" id="KW-0808">Transferase</keyword>